<organism evidence="6 7">
    <name type="scientific">Piromyces finnis</name>
    <dbReference type="NCBI Taxonomy" id="1754191"/>
    <lineage>
        <taxon>Eukaryota</taxon>
        <taxon>Fungi</taxon>
        <taxon>Fungi incertae sedis</taxon>
        <taxon>Chytridiomycota</taxon>
        <taxon>Chytridiomycota incertae sedis</taxon>
        <taxon>Neocallimastigomycetes</taxon>
        <taxon>Neocallimastigales</taxon>
        <taxon>Neocallimastigaceae</taxon>
        <taxon>Piromyces</taxon>
    </lineage>
</organism>
<sequence length="99" mass="11471">MAFIHRVSQSSISNEEFRSRLNKKYTMEEVSKHCTIEDCWIIFNGIIYDITEYLNFHPGGKNILIKYAGKDGTDIFYKCHPWVDCNSLLKNYAVGSLAE</sequence>
<keyword evidence="3 4" id="KW-0408">Iron</keyword>
<evidence type="ECO:0000313" key="6">
    <source>
        <dbReference type="EMBL" id="ORX52958.1"/>
    </source>
</evidence>
<evidence type="ECO:0000313" key="7">
    <source>
        <dbReference type="Proteomes" id="UP000193719"/>
    </source>
</evidence>
<keyword evidence="7" id="KW-1185">Reference proteome</keyword>
<dbReference type="GO" id="GO:0020037">
    <property type="term" value="F:heme binding"/>
    <property type="evidence" value="ECO:0007669"/>
    <property type="project" value="UniProtKB-UniRule"/>
</dbReference>
<dbReference type="Gene3D" id="3.10.120.10">
    <property type="entry name" value="Cytochrome b5-like heme/steroid binding domain"/>
    <property type="match status" value="1"/>
</dbReference>
<dbReference type="PANTHER" id="PTHR46237">
    <property type="entry name" value="CYTOCHROME B5 REDUCTASE 4 FAMILY MEMBER"/>
    <property type="match status" value="1"/>
</dbReference>
<accession>A0A1Y1VCX1</accession>
<dbReference type="STRING" id="1754191.A0A1Y1VCX1"/>
<feature type="domain" description="Cytochrome b5 heme-binding" evidence="5">
    <location>
        <begin position="22"/>
        <end position="98"/>
    </location>
</feature>
<dbReference type="GO" id="GO:0004128">
    <property type="term" value="F:cytochrome-b5 reductase activity, acting on NAD(P)H"/>
    <property type="evidence" value="ECO:0007669"/>
    <property type="project" value="TreeGrafter"/>
</dbReference>
<dbReference type="PRINTS" id="PR00363">
    <property type="entry name" value="CYTOCHROMEB5"/>
</dbReference>
<dbReference type="PROSITE" id="PS50255">
    <property type="entry name" value="CYTOCHROME_B5_2"/>
    <property type="match status" value="1"/>
</dbReference>
<dbReference type="InterPro" id="IPR001199">
    <property type="entry name" value="Cyt_B5-like_heme/steroid-bd"/>
</dbReference>
<evidence type="ECO:0000259" key="5">
    <source>
        <dbReference type="PROSITE" id="PS50255"/>
    </source>
</evidence>
<dbReference type="InterPro" id="IPR036400">
    <property type="entry name" value="Cyt_B5-like_heme/steroid_sf"/>
</dbReference>
<comment type="similarity">
    <text evidence="4">Belongs to the cytochrome b5 family.</text>
</comment>
<reference evidence="6 7" key="2">
    <citation type="submission" date="2016-08" db="EMBL/GenBank/DDBJ databases">
        <title>Pervasive Adenine N6-methylation of Active Genes in Fungi.</title>
        <authorList>
            <consortium name="DOE Joint Genome Institute"/>
            <person name="Mondo S.J."/>
            <person name="Dannebaum R.O."/>
            <person name="Kuo R.C."/>
            <person name="Labutti K."/>
            <person name="Haridas S."/>
            <person name="Kuo A."/>
            <person name="Salamov A."/>
            <person name="Ahrendt S.R."/>
            <person name="Lipzen A."/>
            <person name="Sullivan W."/>
            <person name="Andreopoulos W.B."/>
            <person name="Clum A."/>
            <person name="Lindquist E."/>
            <person name="Daum C."/>
            <person name="Ramamoorthy G.K."/>
            <person name="Gryganskyi A."/>
            <person name="Culley D."/>
            <person name="Magnuson J.K."/>
            <person name="James T.Y."/>
            <person name="O'Malley M.A."/>
            <person name="Stajich J.E."/>
            <person name="Spatafora J.W."/>
            <person name="Visel A."/>
            <person name="Grigoriev I.V."/>
        </authorList>
    </citation>
    <scope>NUCLEOTIDE SEQUENCE [LARGE SCALE GENOMIC DNA]</scope>
    <source>
        <strain evidence="7">finn</strain>
    </source>
</reference>
<dbReference type="Pfam" id="PF00173">
    <property type="entry name" value="Cyt-b5"/>
    <property type="match status" value="1"/>
</dbReference>
<dbReference type="PANTHER" id="PTHR46237:SF1">
    <property type="entry name" value="CYTOCHROME B5 REDUCTASE 4"/>
    <property type="match status" value="1"/>
</dbReference>
<dbReference type="InterPro" id="IPR051872">
    <property type="entry name" value="Cytochrome_b5/Flavoprotein_Rdt"/>
</dbReference>
<dbReference type="SUPFAM" id="SSF55856">
    <property type="entry name" value="Cytochrome b5-like heme/steroid binding domain"/>
    <property type="match status" value="1"/>
</dbReference>
<gene>
    <name evidence="6" type="ORF">BCR36DRAFT_582362</name>
</gene>
<keyword evidence="2 4" id="KW-0479">Metal-binding</keyword>
<dbReference type="GO" id="GO:0046872">
    <property type="term" value="F:metal ion binding"/>
    <property type="evidence" value="ECO:0007669"/>
    <property type="project" value="UniProtKB-UniRule"/>
</dbReference>
<dbReference type="GO" id="GO:0005737">
    <property type="term" value="C:cytoplasm"/>
    <property type="evidence" value="ECO:0007669"/>
    <property type="project" value="TreeGrafter"/>
</dbReference>
<evidence type="ECO:0000256" key="4">
    <source>
        <dbReference type="RuleBase" id="RU362121"/>
    </source>
</evidence>
<evidence type="ECO:0000256" key="2">
    <source>
        <dbReference type="ARBA" id="ARBA00022723"/>
    </source>
</evidence>
<name>A0A1Y1VCX1_9FUNG</name>
<dbReference type="PROSITE" id="PS00191">
    <property type="entry name" value="CYTOCHROME_B5_1"/>
    <property type="match status" value="1"/>
</dbReference>
<dbReference type="OrthoDB" id="260519at2759"/>
<reference evidence="6 7" key="1">
    <citation type="submission" date="2016-08" db="EMBL/GenBank/DDBJ databases">
        <title>Genomes of anaerobic fungi encode conserved fungal cellulosomes for biomass hydrolysis.</title>
        <authorList>
            <consortium name="DOE Joint Genome Institute"/>
            <person name="Haitjema C.H."/>
            <person name="Gilmore S.P."/>
            <person name="Henske J.K."/>
            <person name="Solomon K.V."/>
            <person name="De Groot R."/>
            <person name="Kuo A."/>
            <person name="Mondo S.J."/>
            <person name="Salamov A.A."/>
            <person name="Labutti K."/>
            <person name="Zhao Z."/>
            <person name="Chiniquy J."/>
            <person name="Barry K."/>
            <person name="Brewer H.M."/>
            <person name="Purvine S.O."/>
            <person name="Wright A.T."/>
            <person name="Boxma B."/>
            <person name="Van Alen T."/>
            <person name="Hackstein J.H."/>
            <person name="Baker S.E."/>
            <person name="Grigoriev I.V."/>
            <person name="O'Malley M.A."/>
        </authorList>
    </citation>
    <scope>NUCLEOTIDE SEQUENCE [LARGE SCALE GENOMIC DNA]</scope>
    <source>
        <strain evidence="7">finn</strain>
    </source>
</reference>
<dbReference type="EMBL" id="MCFH01000014">
    <property type="protein sequence ID" value="ORX52958.1"/>
    <property type="molecule type" value="Genomic_DNA"/>
</dbReference>
<evidence type="ECO:0000256" key="3">
    <source>
        <dbReference type="ARBA" id="ARBA00023004"/>
    </source>
</evidence>
<evidence type="ECO:0000256" key="1">
    <source>
        <dbReference type="ARBA" id="ARBA00022617"/>
    </source>
</evidence>
<dbReference type="AlphaFoldDB" id="A0A1Y1VCX1"/>
<dbReference type="Proteomes" id="UP000193719">
    <property type="component" value="Unassembled WGS sequence"/>
</dbReference>
<comment type="caution">
    <text evidence="6">The sequence shown here is derived from an EMBL/GenBank/DDBJ whole genome shotgun (WGS) entry which is preliminary data.</text>
</comment>
<proteinExistence type="inferred from homology"/>
<keyword evidence="1 4" id="KW-0349">Heme</keyword>
<protein>
    <submittedName>
        <fullName evidence="6">Cytochrome b5</fullName>
    </submittedName>
</protein>
<dbReference type="InterPro" id="IPR018506">
    <property type="entry name" value="Cyt_B5_heme-BS"/>
</dbReference>
<dbReference type="SMART" id="SM01117">
    <property type="entry name" value="Cyt-b5"/>
    <property type="match status" value="1"/>
</dbReference>